<dbReference type="SMART" id="SM00355">
    <property type="entry name" value="ZnF_C2H2"/>
    <property type="match status" value="2"/>
</dbReference>
<organism evidence="3 4">
    <name type="scientific">Lepraria neglecta</name>
    <dbReference type="NCBI Taxonomy" id="209136"/>
    <lineage>
        <taxon>Eukaryota</taxon>
        <taxon>Fungi</taxon>
        <taxon>Dikarya</taxon>
        <taxon>Ascomycota</taxon>
        <taxon>Pezizomycotina</taxon>
        <taxon>Lecanoromycetes</taxon>
        <taxon>OSLEUM clade</taxon>
        <taxon>Lecanoromycetidae</taxon>
        <taxon>Lecanorales</taxon>
        <taxon>Lecanorineae</taxon>
        <taxon>Stereocaulaceae</taxon>
        <taxon>Lepraria</taxon>
    </lineage>
</organism>
<dbReference type="Proteomes" id="UP001276659">
    <property type="component" value="Unassembled WGS sequence"/>
</dbReference>
<dbReference type="InterPro" id="IPR013087">
    <property type="entry name" value="Znf_C2H2_type"/>
</dbReference>
<evidence type="ECO:0000256" key="1">
    <source>
        <dbReference type="SAM" id="MobiDB-lite"/>
    </source>
</evidence>
<keyword evidence="4" id="KW-1185">Reference proteome</keyword>
<accession>A0AAE0DFV8</accession>
<feature type="compositionally biased region" description="Polar residues" evidence="1">
    <location>
        <begin position="313"/>
        <end position="330"/>
    </location>
</feature>
<feature type="compositionally biased region" description="Basic and acidic residues" evidence="1">
    <location>
        <begin position="458"/>
        <end position="480"/>
    </location>
</feature>
<name>A0AAE0DFV8_9LECA</name>
<evidence type="ECO:0000313" key="3">
    <source>
        <dbReference type="EMBL" id="KAK3167665.1"/>
    </source>
</evidence>
<evidence type="ECO:0000259" key="2">
    <source>
        <dbReference type="PROSITE" id="PS00028"/>
    </source>
</evidence>
<protein>
    <recommendedName>
        <fullName evidence="2">C2H2-type domain-containing protein</fullName>
    </recommendedName>
</protein>
<feature type="domain" description="C2H2-type" evidence="2">
    <location>
        <begin position="130"/>
        <end position="151"/>
    </location>
</feature>
<feature type="region of interest" description="Disordered" evidence="1">
    <location>
        <begin position="342"/>
        <end position="480"/>
    </location>
</feature>
<dbReference type="PROSITE" id="PS00028">
    <property type="entry name" value="ZINC_FINGER_C2H2_1"/>
    <property type="match status" value="1"/>
</dbReference>
<dbReference type="EMBL" id="JASNWA010000011">
    <property type="protein sequence ID" value="KAK3167665.1"/>
    <property type="molecule type" value="Genomic_DNA"/>
</dbReference>
<reference evidence="3" key="1">
    <citation type="submission" date="2022-11" db="EMBL/GenBank/DDBJ databases">
        <title>Chromosomal genome sequence assembly and mating type (MAT) locus characterization of the leprose asexual lichenized fungus Lepraria neglecta (Nyl.) Erichsen.</title>
        <authorList>
            <person name="Allen J.L."/>
            <person name="Pfeffer B."/>
        </authorList>
    </citation>
    <scope>NUCLEOTIDE SEQUENCE</scope>
    <source>
        <strain evidence="3">Allen 5258</strain>
    </source>
</reference>
<evidence type="ECO:0000313" key="4">
    <source>
        <dbReference type="Proteomes" id="UP001276659"/>
    </source>
</evidence>
<comment type="caution">
    <text evidence="3">The sequence shown here is derived from an EMBL/GenBank/DDBJ whole genome shotgun (WGS) entry which is preliminary data.</text>
</comment>
<feature type="compositionally biased region" description="Polar residues" evidence="1">
    <location>
        <begin position="433"/>
        <end position="457"/>
    </location>
</feature>
<proteinExistence type="predicted"/>
<sequence>MLPTQHAAQSTLRSTLSRGGSLLGLSREQSIDERASSSSGPSAHPHAHWCIVCENPQPIYTCDGWKRHMKEHETFYPCILCGPASTLGSARTFTRKVNLVKHLQESHSIPNGLSLANQWKSTQSKKAYACGFCITSFNTLADQMNHIDTQHYRQSHDISQYDHNNVIKGLLLQSGVTNAWQHILTSNSLSHSDCSWHTSIVADLQVRLEMREDSPEALAEEALVSTEYYYNRHAEDQSMTALDPMDQDMDAGQAWPAARPEPNISHGPLSSALNYTGNTAGPLEEAYPHELPRSAFENGIDDSSLDPSPAQHDASSVTTPFAGNGNNAPYCQDMTQFGQAIPTSQLDPAYPPNAGAQDTHVPPPNYFRGIGGWQEYDFRNGPPTASASEPSEYQDDQPHHPEVPNTDTTNHFLTTHDRLNPNNNTDAQRRQHSLFSQFQRKMSLSASQDDNEPQSQSRDSHNSRQCRRRGDNDPRNTCHD</sequence>
<feature type="region of interest" description="Disordered" evidence="1">
    <location>
        <begin position="294"/>
        <end position="330"/>
    </location>
</feature>
<dbReference type="AlphaFoldDB" id="A0AAE0DFV8"/>
<dbReference type="Gene3D" id="3.30.160.60">
    <property type="entry name" value="Classic Zinc Finger"/>
    <property type="match status" value="1"/>
</dbReference>
<gene>
    <name evidence="3" type="ORF">OEA41_010792</name>
</gene>